<organism evidence="1">
    <name type="scientific">Rhizobium leguminosarum</name>
    <dbReference type="NCBI Taxonomy" id="384"/>
    <lineage>
        <taxon>Bacteria</taxon>
        <taxon>Pseudomonadati</taxon>
        <taxon>Pseudomonadota</taxon>
        <taxon>Alphaproteobacteria</taxon>
        <taxon>Hyphomicrobiales</taxon>
        <taxon>Rhizobiaceae</taxon>
        <taxon>Rhizobium/Agrobacterium group</taxon>
        <taxon>Rhizobium</taxon>
    </lineage>
</organism>
<gene>
    <name evidence="1" type="ORF">A4A59_10775</name>
</gene>
<dbReference type="AlphaFoldDB" id="A0A154IQ88"/>
<dbReference type="RefSeq" id="WP_062940614.1">
    <property type="nucleotide sequence ID" value="NZ_CP171844.1"/>
</dbReference>
<sequence>MSFRKAPWRLIAGLATALIATPTLAIDSTKLQSIRSSLSLEEIVAFAVSKSTAPILDINNPIDVNIVINAKGMERSDIQALQLEFFRVFFWLMAYADVRLNFNASQSIDYSVGAPYAPFGDQNQPSNAQTVEVFVDRDALKLAKLGQIAVHDIDTLRSKPDTLECYHERRKGYSVINVVIDRDINPVGCLYTVLLQSVGIKGPFGGVAATYRAGDVPGFRRNAEMAAAYAIRECRSVVDKKDQLEKCLRGVLKEGN</sequence>
<accession>A0A154IQ88</accession>
<proteinExistence type="predicted"/>
<comment type="caution">
    <text evidence="1">The sequence shown here is derived from an EMBL/GenBank/DDBJ whole genome shotgun (WGS) entry which is preliminary data.</text>
</comment>
<evidence type="ECO:0000313" key="1">
    <source>
        <dbReference type="EMBL" id="KZB02238.1"/>
    </source>
</evidence>
<dbReference type="EMBL" id="LVYU01000068">
    <property type="protein sequence ID" value="KZB02238.1"/>
    <property type="molecule type" value="Genomic_DNA"/>
</dbReference>
<protein>
    <submittedName>
        <fullName evidence="1">Uncharacterized protein</fullName>
    </submittedName>
</protein>
<reference evidence="1" key="1">
    <citation type="submission" date="2016-03" db="EMBL/GenBank/DDBJ databases">
        <title>Microsymbionts genomes from the relict species Vavilovia formosa.</title>
        <authorList>
            <person name="Chirak E."/>
            <person name="Kimeklis A."/>
            <person name="Kopat V."/>
            <person name="Andronov E."/>
        </authorList>
    </citation>
    <scope>NUCLEOTIDE SEQUENCE [LARGE SCALE GENOMIC DNA]</scope>
    <source>
        <strain evidence="1">Vaf12</strain>
    </source>
</reference>
<name>A0A154IQ88_RHILE</name>